<reference evidence="4 5" key="1">
    <citation type="submission" date="2016-07" db="EMBL/GenBank/DDBJ databases">
        <title>Pervasive Adenine N6-methylation of Active Genes in Fungi.</title>
        <authorList>
            <consortium name="DOE Joint Genome Institute"/>
            <person name="Mondo S.J."/>
            <person name="Dannebaum R.O."/>
            <person name="Kuo R.C."/>
            <person name="Labutti K."/>
            <person name="Haridas S."/>
            <person name="Kuo A."/>
            <person name="Salamov A."/>
            <person name="Ahrendt S.R."/>
            <person name="Lipzen A."/>
            <person name="Sullivan W."/>
            <person name="Andreopoulos W.B."/>
            <person name="Clum A."/>
            <person name="Lindquist E."/>
            <person name="Daum C."/>
            <person name="Ramamoorthy G.K."/>
            <person name="Gryganskyi A."/>
            <person name="Culley D."/>
            <person name="Magnuson J.K."/>
            <person name="James T.Y."/>
            <person name="O'Malley M.A."/>
            <person name="Stajich J.E."/>
            <person name="Spatafora J.W."/>
            <person name="Visel A."/>
            <person name="Grigoriev I.V."/>
        </authorList>
    </citation>
    <scope>NUCLEOTIDE SEQUENCE [LARGE SCALE GENOMIC DNA]</scope>
    <source>
        <strain evidence="4 5">62-1032</strain>
    </source>
</reference>
<dbReference type="AlphaFoldDB" id="A0A1Y2ER40"/>
<feature type="region of interest" description="Disordered" evidence="2">
    <location>
        <begin position="396"/>
        <end position="429"/>
    </location>
</feature>
<dbReference type="STRING" id="106004.A0A1Y2ER40"/>
<dbReference type="SUPFAM" id="SSF52540">
    <property type="entry name" value="P-loop containing nucleoside triphosphate hydrolases"/>
    <property type="match status" value="1"/>
</dbReference>
<feature type="coiled-coil region" evidence="1">
    <location>
        <begin position="26"/>
        <end position="109"/>
    </location>
</feature>
<accession>A0A1Y2ER40</accession>
<feature type="compositionally biased region" description="Low complexity" evidence="2">
    <location>
        <begin position="415"/>
        <end position="429"/>
    </location>
</feature>
<dbReference type="PANTHER" id="PTHR43977">
    <property type="entry name" value="STRUCTURAL MAINTENANCE OF CHROMOSOMES PROTEIN 3"/>
    <property type="match status" value="1"/>
</dbReference>
<organism evidence="4 5">
    <name type="scientific">Leucosporidium creatinivorum</name>
    <dbReference type="NCBI Taxonomy" id="106004"/>
    <lineage>
        <taxon>Eukaryota</taxon>
        <taxon>Fungi</taxon>
        <taxon>Dikarya</taxon>
        <taxon>Basidiomycota</taxon>
        <taxon>Pucciniomycotina</taxon>
        <taxon>Microbotryomycetes</taxon>
        <taxon>Leucosporidiales</taxon>
        <taxon>Leucosporidium</taxon>
    </lineage>
</organism>
<dbReference type="Proteomes" id="UP000193467">
    <property type="component" value="Unassembled WGS sequence"/>
</dbReference>
<feature type="compositionally biased region" description="Gly residues" evidence="2">
    <location>
        <begin position="399"/>
        <end position="414"/>
    </location>
</feature>
<dbReference type="InterPro" id="IPR003395">
    <property type="entry name" value="RecF/RecN/SMC_N"/>
</dbReference>
<protein>
    <submittedName>
        <fullName evidence="4">p-loop containing nucleoside triphosphate hydrolase protein</fullName>
    </submittedName>
</protein>
<dbReference type="InterPro" id="IPR027417">
    <property type="entry name" value="P-loop_NTPase"/>
</dbReference>
<dbReference type="GO" id="GO:0016787">
    <property type="term" value="F:hydrolase activity"/>
    <property type="evidence" value="ECO:0007669"/>
    <property type="project" value="UniProtKB-KW"/>
</dbReference>
<dbReference type="Gene3D" id="1.10.287.1490">
    <property type="match status" value="1"/>
</dbReference>
<dbReference type="OrthoDB" id="10255539at2759"/>
<dbReference type="InParanoid" id="A0A1Y2ER40"/>
<dbReference type="Pfam" id="PF02463">
    <property type="entry name" value="SMC_N"/>
    <property type="match status" value="1"/>
</dbReference>
<evidence type="ECO:0000259" key="3">
    <source>
        <dbReference type="Pfam" id="PF02463"/>
    </source>
</evidence>
<sequence>MEKDIVAGGQELAEARTHLSKTSAALADLQASVEKKHKELRAIEAKIAEETKMLTAFKDELDALDGAIKAKRQEIADGELAIKELEHEIDRLKKDQKAAVDAVAKLEKQFEWISDECQTFGKEGSPYNFAGVRMGEMKKKCQQLEEDQAGMKKKVNPKVLTMIDSVEKKEKDLKTMYQQVLKDKTKIEETVAKLDEYKKEALQTTWEKVNECICLLFSSLRATLTRFCSPSEFGNIFAELLPGNFSKLQPPEGMDITQGLEVKVRLGTVWKASLTELSGGQRSLIALSLIMALLHFKPAPMYILDEIDAALDLSHSTSPPVFLVVELSADLSSFFTAENIGRLFRTRFKGSQFIVVSLKDGLFSNANVLFRARFRDGTSIVERTAQRSASALYNKENGAAGGQGSRASKGGAGKGARANGSAASVLTEA</sequence>
<keyword evidence="4" id="KW-0378">Hydrolase</keyword>
<dbReference type="Gene3D" id="3.40.50.300">
    <property type="entry name" value="P-loop containing nucleotide triphosphate hydrolases"/>
    <property type="match status" value="1"/>
</dbReference>
<evidence type="ECO:0000256" key="1">
    <source>
        <dbReference type="SAM" id="Coils"/>
    </source>
</evidence>
<name>A0A1Y2ER40_9BASI</name>
<dbReference type="EMBL" id="MCGR01000043">
    <property type="protein sequence ID" value="ORY74060.1"/>
    <property type="molecule type" value="Genomic_DNA"/>
</dbReference>
<feature type="domain" description="RecF/RecN/SMC N-terminal" evidence="3">
    <location>
        <begin position="142"/>
        <end position="316"/>
    </location>
</feature>
<proteinExistence type="predicted"/>
<keyword evidence="1" id="KW-0175">Coiled coil</keyword>
<keyword evidence="5" id="KW-1185">Reference proteome</keyword>
<evidence type="ECO:0000313" key="4">
    <source>
        <dbReference type="EMBL" id="ORY74060.1"/>
    </source>
</evidence>
<evidence type="ECO:0000256" key="2">
    <source>
        <dbReference type="SAM" id="MobiDB-lite"/>
    </source>
</evidence>
<comment type="caution">
    <text evidence="4">The sequence shown here is derived from an EMBL/GenBank/DDBJ whole genome shotgun (WGS) entry which is preliminary data.</text>
</comment>
<evidence type="ECO:0000313" key="5">
    <source>
        <dbReference type="Proteomes" id="UP000193467"/>
    </source>
</evidence>
<gene>
    <name evidence="4" type="ORF">BCR35DRAFT_143958</name>
</gene>